<dbReference type="InterPro" id="IPR042099">
    <property type="entry name" value="ANL_N_sf"/>
</dbReference>
<evidence type="ECO:0000256" key="1">
    <source>
        <dbReference type="ARBA" id="ARBA00022741"/>
    </source>
</evidence>
<dbReference type="VEuPathDB" id="FungiDB:M_BR32_EuGene_00066371"/>
<dbReference type="GO" id="GO:0016020">
    <property type="term" value="C:membrane"/>
    <property type="evidence" value="ECO:0007669"/>
    <property type="project" value="TreeGrafter"/>
</dbReference>
<dbReference type="SUPFAM" id="SSF56801">
    <property type="entry name" value="Acetyl-CoA synthetase-like"/>
    <property type="match status" value="1"/>
</dbReference>
<dbReference type="GO" id="GO:0015910">
    <property type="term" value="P:long-chain fatty acid import into peroxisome"/>
    <property type="evidence" value="ECO:0007669"/>
    <property type="project" value="EnsemblFungi"/>
</dbReference>
<dbReference type="PROSITE" id="PS00455">
    <property type="entry name" value="AMP_BINDING"/>
    <property type="match status" value="1"/>
</dbReference>
<dbReference type="Pfam" id="PF00501">
    <property type="entry name" value="AMP-binding"/>
    <property type="match status" value="1"/>
</dbReference>
<sequence>MAPPKYIDDESFVKWTSEQPPPGAPYALPVPNTQRPNRTPVYRHWKLTDGPLISRFSDKIRTMHEVFEESAKKHANKKFLGWRAWNPEKRAHEPKYTYMTYAEGAERRKNIGAGVVELHKRIGVTADKYGVGLWAPNCPQWQLFDLGCISQSLWSVSLYETLGPETSEYIINHSELVCVASSLPHIPQLIKLAARTPGLKMIISLDPLDNGEPASNTKLALLNQMAADAGIQIFSLEQVEAIGAQSGRPMRPPHEDDIITINYTSGTTGNPKGVVLKHSHGVAAIYAAISMGQFRNGDHHISYLPLAHIYGRMQDQLSFAIGGTTSFFRGDVLGLVEDLKLVRPNYFCSVPRLYNRFAQSIRIATTESQGFKGSMARHIVDAKKASMKLPPGQATNKQWFYDRIWSPKVRQAVGLDRARFMISGSAQLDPDVQEFLRAAFANDFFQGFGMTETYGNGTVQQPGDLTLGILGGPCVAMEYCVESVPDLEYTIDDKQGPRGELLVRGPTVFSEYYKNPEETAKTVEADGWFHTGDIVQVDKLGRIQIIDRKKNVLKLAQGEYISPERLENVYMGSSNLIATAFVHGDGKESTLVAVFGVDPEHFAPFASKIMGKTIAPTDAEGIKQACGDAKVMKQFMKHIDEIGRSHKFNSYEKVKAAHLALDPFSVENGIFTPTLKLKRPQAARAFRSEIDRMYAEINSQPVAKAKL</sequence>
<protein>
    <recommendedName>
        <fullName evidence="3">AMP-dependent synthetase/ligase domain-containing protein</fullName>
    </recommendedName>
</protein>
<proteinExistence type="predicted"/>
<dbReference type="InterPro" id="IPR000873">
    <property type="entry name" value="AMP-dep_synth/lig_dom"/>
</dbReference>
<evidence type="ECO:0000313" key="5">
    <source>
        <dbReference type="Proteomes" id="UP000294847"/>
    </source>
</evidence>
<dbReference type="GO" id="GO:0031957">
    <property type="term" value="F:very long-chain fatty acid-CoA ligase activity"/>
    <property type="evidence" value="ECO:0007669"/>
    <property type="project" value="EnsemblFungi"/>
</dbReference>
<dbReference type="GO" id="GO:0031956">
    <property type="term" value="F:medium-chain fatty acid-CoA ligase activity"/>
    <property type="evidence" value="ECO:0007669"/>
    <property type="project" value="EnsemblFungi"/>
</dbReference>
<dbReference type="GO" id="GO:0004467">
    <property type="term" value="F:long-chain fatty acid-CoA ligase activity"/>
    <property type="evidence" value="ECO:0007669"/>
    <property type="project" value="EnsemblFungi"/>
</dbReference>
<keyword evidence="1" id="KW-0547">Nucleotide-binding</keyword>
<evidence type="ECO:0000259" key="3">
    <source>
        <dbReference type="Pfam" id="PF00501"/>
    </source>
</evidence>
<dbReference type="GO" id="GO:0006635">
    <property type="term" value="P:fatty acid beta-oxidation"/>
    <property type="evidence" value="ECO:0007669"/>
    <property type="project" value="EnsemblFungi"/>
</dbReference>
<evidence type="ECO:0000313" key="4">
    <source>
        <dbReference type="EMBL" id="QBZ57306.1"/>
    </source>
</evidence>
<reference evidence="4 5" key="1">
    <citation type="journal article" date="2019" name="Mol. Biol. Evol.">
        <title>Blast fungal genomes show frequent chromosomal changes, gene gains and losses, and effector gene turnover.</title>
        <authorList>
            <person name="Gomez Luciano L.B."/>
            <person name="Jason Tsai I."/>
            <person name="Chuma I."/>
            <person name="Tosa Y."/>
            <person name="Chen Y.H."/>
            <person name="Li J.Y."/>
            <person name="Li M.Y."/>
            <person name="Jade Lu M.Y."/>
            <person name="Nakayashiki H."/>
            <person name="Li W.H."/>
        </authorList>
    </citation>
    <scope>NUCLEOTIDE SEQUENCE [LARGE SCALE GENOMIC DNA]</scope>
    <source>
        <strain evidence="4">MZ5-1-6</strain>
    </source>
</reference>
<dbReference type="GO" id="GO:0005783">
    <property type="term" value="C:endoplasmic reticulum"/>
    <property type="evidence" value="ECO:0007669"/>
    <property type="project" value="TreeGrafter"/>
</dbReference>
<dbReference type="GO" id="GO:0005777">
    <property type="term" value="C:peroxisome"/>
    <property type="evidence" value="ECO:0007669"/>
    <property type="project" value="EnsemblFungi"/>
</dbReference>
<dbReference type="Proteomes" id="UP000294847">
    <property type="component" value="Chromosome 2"/>
</dbReference>
<name>A0A4P7N8K7_PYROR</name>
<keyword evidence="2" id="KW-0067">ATP-binding</keyword>
<dbReference type="GO" id="GO:0015916">
    <property type="term" value="P:fatty-acyl-CoA transport"/>
    <property type="evidence" value="ECO:0007669"/>
    <property type="project" value="EnsemblFungi"/>
</dbReference>
<dbReference type="PANTHER" id="PTHR43272:SF33">
    <property type="entry name" value="AMP-BINDING DOMAIN-CONTAINING PROTEIN-RELATED"/>
    <property type="match status" value="1"/>
</dbReference>
<dbReference type="GO" id="GO:0005524">
    <property type="term" value="F:ATP binding"/>
    <property type="evidence" value="ECO:0007669"/>
    <property type="project" value="UniProtKB-KW"/>
</dbReference>
<dbReference type="PANTHER" id="PTHR43272">
    <property type="entry name" value="LONG-CHAIN-FATTY-ACID--COA LIGASE"/>
    <property type="match status" value="1"/>
</dbReference>
<dbReference type="Gene3D" id="3.40.50.12780">
    <property type="entry name" value="N-terminal domain of ligase-like"/>
    <property type="match status" value="1"/>
</dbReference>
<dbReference type="GO" id="GO:0042760">
    <property type="term" value="P:very long-chain fatty acid catabolic process"/>
    <property type="evidence" value="ECO:0007669"/>
    <property type="project" value="EnsemblFungi"/>
</dbReference>
<dbReference type="InterPro" id="IPR020845">
    <property type="entry name" value="AMP-binding_CS"/>
</dbReference>
<dbReference type="OMA" id="IWHSYER"/>
<gene>
    <name evidence="4" type="ORF">PoMZ_02230</name>
</gene>
<dbReference type="EMBL" id="CP034205">
    <property type="protein sequence ID" value="QBZ57306.1"/>
    <property type="molecule type" value="Genomic_DNA"/>
</dbReference>
<evidence type="ECO:0000256" key="2">
    <source>
        <dbReference type="ARBA" id="ARBA00022840"/>
    </source>
</evidence>
<organism evidence="4 5">
    <name type="scientific">Pyricularia oryzae</name>
    <name type="common">Rice blast fungus</name>
    <name type="synonym">Magnaporthe oryzae</name>
    <dbReference type="NCBI Taxonomy" id="318829"/>
    <lineage>
        <taxon>Eukaryota</taxon>
        <taxon>Fungi</taxon>
        <taxon>Dikarya</taxon>
        <taxon>Ascomycota</taxon>
        <taxon>Pezizomycotina</taxon>
        <taxon>Sordariomycetes</taxon>
        <taxon>Sordariomycetidae</taxon>
        <taxon>Magnaporthales</taxon>
        <taxon>Pyriculariaceae</taxon>
        <taxon>Pyricularia</taxon>
    </lineage>
</organism>
<feature type="domain" description="AMP-dependent synthetase/ligase" evidence="3">
    <location>
        <begin position="82"/>
        <end position="513"/>
    </location>
</feature>
<dbReference type="SMR" id="A0A4P7N8K7"/>
<dbReference type="AlphaFoldDB" id="A0A4P7N8K7"/>
<accession>A0A4P7N8K7</accession>